<feature type="region of interest" description="Disordered" evidence="1">
    <location>
        <begin position="50"/>
        <end position="76"/>
    </location>
</feature>
<name>A0A388M5Z3_CHABU</name>
<dbReference type="Gramene" id="GBG89956">
    <property type="protein sequence ID" value="GBG89956"/>
    <property type="gene ID" value="CBR_g50046"/>
</dbReference>
<feature type="compositionally biased region" description="Basic and acidic residues" evidence="1">
    <location>
        <begin position="150"/>
        <end position="170"/>
    </location>
</feature>
<dbReference type="AlphaFoldDB" id="A0A388M5Z3"/>
<evidence type="ECO:0000313" key="3">
    <source>
        <dbReference type="Proteomes" id="UP000265515"/>
    </source>
</evidence>
<accession>A0A388M5Z3</accession>
<dbReference type="Proteomes" id="UP000265515">
    <property type="component" value="Unassembled WGS sequence"/>
</dbReference>
<keyword evidence="3" id="KW-1185">Reference proteome</keyword>
<gene>
    <name evidence="2" type="ORF">CBR_g50046</name>
</gene>
<evidence type="ECO:0000256" key="1">
    <source>
        <dbReference type="SAM" id="MobiDB-lite"/>
    </source>
</evidence>
<proteinExistence type="predicted"/>
<reference evidence="2 3" key="1">
    <citation type="journal article" date="2018" name="Cell">
        <title>The Chara Genome: Secondary Complexity and Implications for Plant Terrestrialization.</title>
        <authorList>
            <person name="Nishiyama T."/>
            <person name="Sakayama H."/>
            <person name="Vries J.D."/>
            <person name="Buschmann H."/>
            <person name="Saint-Marcoux D."/>
            <person name="Ullrich K.K."/>
            <person name="Haas F.B."/>
            <person name="Vanderstraeten L."/>
            <person name="Becker D."/>
            <person name="Lang D."/>
            <person name="Vosolsobe S."/>
            <person name="Rombauts S."/>
            <person name="Wilhelmsson P.K.I."/>
            <person name="Janitza P."/>
            <person name="Kern R."/>
            <person name="Heyl A."/>
            <person name="Rumpler F."/>
            <person name="Villalobos L.I.A.C."/>
            <person name="Clay J.M."/>
            <person name="Skokan R."/>
            <person name="Toyoda A."/>
            <person name="Suzuki Y."/>
            <person name="Kagoshima H."/>
            <person name="Schijlen E."/>
            <person name="Tajeshwar N."/>
            <person name="Catarino B."/>
            <person name="Hetherington A.J."/>
            <person name="Saltykova A."/>
            <person name="Bonnot C."/>
            <person name="Breuninger H."/>
            <person name="Symeonidi A."/>
            <person name="Radhakrishnan G.V."/>
            <person name="Van Nieuwerburgh F."/>
            <person name="Deforce D."/>
            <person name="Chang C."/>
            <person name="Karol K.G."/>
            <person name="Hedrich R."/>
            <person name="Ulvskov P."/>
            <person name="Glockner G."/>
            <person name="Delwiche C.F."/>
            <person name="Petrasek J."/>
            <person name="Van de Peer Y."/>
            <person name="Friml J."/>
            <person name="Beilby M."/>
            <person name="Dolan L."/>
            <person name="Kohara Y."/>
            <person name="Sugano S."/>
            <person name="Fujiyama A."/>
            <person name="Delaux P.-M."/>
            <person name="Quint M."/>
            <person name="TheiBen G."/>
            <person name="Hagemann M."/>
            <person name="Harholt J."/>
            <person name="Dunand C."/>
            <person name="Zachgo S."/>
            <person name="Langdale J."/>
            <person name="Maumus F."/>
            <person name="Straeten D.V.D."/>
            <person name="Gould S.B."/>
            <person name="Rensing S.A."/>
        </authorList>
    </citation>
    <scope>NUCLEOTIDE SEQUENCE [LARGE SCALE GENOMIC DNA]</scope>
    <source>
        <strain evidence="2 3">S276</strain>
    </source>
</reference>
<comment type="caution">
    <text evidence="2">The sequence shown here is derived from an EMBL/GenBank/DDBJ whole genome shotgun (WGS) entry which is preliminary data.</text>
</comment>
<organism evidence="2 3">
    <name type="scientific">Chara braunii</name>
    <name type="common">Braun's stonewort</name>
    <dbReference type="NCBI Taxonomy" id="69332"/>
    <lineage>
        <taxon>Eukaryota</taxon>
        <taxon>Viridiplantae</taxon>
        <taxon>Streptophyta</taxon>
        <taxon>Charophyceae</taxon>
        <taxon>Charales</taxon>
        <taxon>Characeae</taxon>
        <taxon>Chara</taxon>
    </lineage>
</organism>
<feature type="region of interest" description="Disordered" evidence="1">
    <location>
        <begin position="141"/>
        <end position="188"/>
    </location>
</feature>
<protein>
    <submittedName>
        <fullName evidence="2">Uncharacterized protein</fullName>
    </submittedName>
</protein>
<sequence>MAGALDRSTLRKLHMYSRRGIDQLLRDAAERVPPHFVRCQTDALDSGAGRLARTSCRGGDMVEEDTPPRTPVPESRPEIVPEVAREAWEELQQGEVPLPPQDTTLSPGVRVEMEREGISWRREALSTINRYLAAHAQEHPDIEEPVPMEPPREPRQAKREARAEIPERGVHRTRGRAPAGETGEERRARVGKCVEEIWEERQRLEAAGALPDQPPDVPPKPCGVTEMWDKFWAQYGEELAVPERAGLETARSADGYLDRKFRFPAKTSFQRYLMLGDELAGRKVKFGNLGVCLEAVEAEIRELRTQTASQAATIQEMRQQLQDMAARIERKAPTRVVDWTESKRYGIQGEAVQGLFGQPSTADPSHELSIGKVILELEEAKAKREAEREAFGFQAPTELATQAVTSSGPAAESVLVQARDGPRTTASEPAPGSNEGSMDVLLEAINTMQEGASMFMSEQRVEEPREGEMMVTMEGVFRGRPQRLYTPEYRPEGVRMKIEPST</sequence>
<evidence type="ECO:0000313" key="2">
    <source>
        <dbReference type="EMBL" id="GBG89956.1"/>
    </source>
</evidence>
<dbReference type="EMBL" id="BFEA01000775">
    <property type="protein sequence ID" value="GBG89956.1"/>
    <property type="molecule type" value="Genomic_DNA"/>
</dbReference>